<dbReference type="GO" id="GO:0016740">
    <property type="term" value="F:transferase activity"/>
    <property type="evidence" value="ECO:0007669"/>
    <property type="project" value="UniProtKB-KW"/>
</dbReference>
<dbReference type="Proteomes" id="UP000192738">
    <property type="component" value="Unassembled WGS sequence"/>
</dbReference>
<sequence>MKFDAGNIYNELSPELRLVLLCSSLKRNDNDQDTIDTLIDCGINWPMFIHLVLHHRVYPLVYRYLSTLEHSNVPDKVLAALYKFKKDNDCKTLQMSAEFVRILRALEQKEIFAIVMKGFPLAYQLYGDITLRMSRDLDLLVHPEDVDEARRAIESNGYVWKHPLAHTTPARFKKWMESNKHLVYWHPELEICIELHWRLDSWGMDFPLNVVKNNMTSMQMFGQSVNILDKEELLLYLVIHGAVHAWFRVKWLVDIDLIVRKGDFSWERLFLLADSLSVKSVLNQAIILLRELLQTSFPKEIIYLAEKDRAAQALAVMALRFIKDNGLCRKITLKEKASILYKHKRYEYSLHSGWRGRALCISRCFIPSVNDLELILLSERLYFLYYIISPIRWIYGRTRNVITNMARGLSW</sequence>
<gene>
    <name evidence="1" type="ORF">SAMN04488500_11691</name>
</gene>
<evidence type="ECO:0000313" key="2">
    <source>
        <dbReference type="Proteomes" id="UP000192738"/>
    </source>
</evidence>
<dbReference type="RefSeq" id="WP_084577139.1">
    <property type="nucleotide sequence ID" value="NZ_CP155572.1"/>
</dbReference>
<dbReference type="STRING" id="112901.SAMN04488500_11691"/>
<dbReference type="InterPro" id="IPR039498">
    <property type="entry name" value="NTP_transf_5"/>
</dbReference>
<keyword evidence="2" id="KW-1185">Reference proteome</keyword>
<accession>A0A1W2DKP7</accession>
<dbReference type="EMBL" id="FWXI01000016">
    <property type="protein sequence ID" value="SMC97973.1"/>
    <property type="molecule type" value="Genomic_DNA"/>
</dbReference>
<dbReference type="AlphaFoldDB" id="A0A1W2DKP7"/>
<dbReference type="OrthoDB" id="9773927at2"/>
<keyword evidence="1" id="KW-0808">Transferase</keyword>
<dbReference type="Pfam" id="PF14907">
    <property type="entry name" value="NTP_transf_5"/>
    <property type="match status" value="1"/>
</dbReference>
<protein>
    <submittedName>
        <fullName evidence="1">Uncharacterized nucleotidyltransferase</fullName>
    </submittedName>
</protein>
<reference evidence="1 2" key="1">
    <citation type="submission" date="2017-04" db="EMBL/GenBank/DDBJ databases">
        <authorList>
            <person name="Afonso C.L."/>
            <person name="Miller P.J."/>
            <person name="Scott M.A."/>
            <person name="Spackman E."/>
            <person name="Goraichik I."/>
            <person name="Dimitrov K.M."/>
            <person name="Suarez D.L."/>
            <person name="Swayne D.E."/>
        </authorList>
    </citation>
    <scope>NUCLEOTIDE SEQUENCE [LARGE SCALE GENOMIC DNA]</scope>
    <source>
        <strain evidence="1 2">DSM 5090</strain>
    </source>
</reference>
<proteinExistence type="predicted"/>
<evidence type="ECO:0000313" key="1">
    <source>
        <dbReference type="EMBL" id="SMC97973.1"/>
    </source>
</evidence>
<organism evidence="1 2">
    <name type="scientific">Sporomusa malonica</name>
    <dbReference type="NCBI Taxonomy" id="112901"/>
    <lineage>
        <taxon>Bacteria</taxon>
        <taxon>Bacillati</taxon>
        <taxon>Bacillota</taxon>
        <taxon>Negativicutes</taxon>
        <taxon>Selenomonadales</taxon>
        <taxon>Sporomusaceae</taxon>
        <taxon>Sporomusa</taxon>
    </lineage>
</organism>
<name>A0A1W2DKP7_9FIRM</name>
<dbReference type="Gene3D" id="3.30.460.40">
    <property type="match status" value="1"/>
</dbReference>